<dbReference type="SMART" id="SM01388">
    <property type="entry name" value="Mob1_phocein"/>
    <property type="match status" value="1"/>
</dbReference>
<keyword evidence="3" id="KW-1185">Reference proteome</keyword>
<accession>G3JBI4</accession>
<dbReference type="KEGG" id="cmt:CCM_03561"/>
<feature type="binding site" evidence="1">
    <location>
        <position position="183"/>
    </location>
    <ligand>
        <name>Zn(2+)</name>
        <dbReference type="ChEBI" id="CHEBI:29105"/>
    </ligand>
</feature>
<sequence length="259" mass="29282">MASNDVEGRPLWLHRECAKLITKGNLLTLTVPPKCVDKGEWVAHQVVEQYRLLSAFVRVVSELDSDSTSICNAERCPTMSAGEHCYTWIDEDEQPVRLLAHQYITVIRDWISRKLDDELLFPTDPLGATANLYPHHACQTDLSGNSDENWLGCRSGFPQNFAAACRLICRQMFRIYAHLYWNHFEDFYHLSLEKSLNSCFGSFLMVTVTHDMLQSGDVQPMRDLISLWAANGTFPADSKLGGLADLDRGKYFSGEATPC</sequence>
<dbReference type="GeneID" id="18165587"/>
<evidence type="ECO:0000313" key="3">
    <source>
        <dbReference type="Proteomes" id="UP000001610"/>
    </source>
</evidence>
<protein>
    <submittedName>
        <fullName evidence="2">Protein kinase activator (Mob2), putative</fullName>
    </submittedName>
</protein>
<keyword evidence="1" id="KW-0479">Metal-binding</keyword>
<dbReference type="InParanoid" id="G3JBI4"/>
<dbReference type="HOGENOM" id="CLU_038321_0_0_1"/>
<evidence type="ECO:0000256" key="1">
    <source>
        <dbReference type="PIRSR" id="PIRSR605301-1"/>
    </source>
</evidence>
<feature type="binding site" evidence="1">
    <location>
        <position position="178"/>
    </location>
    <ligand>
        <name>Zn(2+)</name>
        <dbReference type="ChEBI" id="CHEBI:29105"/>
    </ligand>
</feature>
<keyword evidence="2" id="KW-0418">Kinase</keyword>
<organism evidence="2 3">
    <name type="scientific">Cordyceps militaris (strain CM01)</name>
    <name type="common">Caterpillar fungus</name>
    <dbReference type="NCBI Taxonomy" id="983644"/>
    <lineage>
        <taxon>Eukaryota</taxon>
        <taxon>Fungi</taxon>
        <taxon>Dikarya</taxon>
        <taxon>Ascomycota</taxon>
        <taxon>Pezizomycotina</taxon>
        <taxon>Sordariomycetes</taxon>
        <taxon>Hypocreomycetidae</taxon>
        <taxon>Hypocreales</taxon>
        <taxon>Cordycipitaceae</taxon>
        <taxon>Cordyceps</taxon>
    </lineage>
</organism>
<dbReference type="VEuPathDB" id="FungiDB:CCM_03561"/>
<dbReference type="EMBL" id="JH126400">
    <property type="protein sequence ID" value="EGX95289.1"/>
    <property type="molecule type" value="Genomic_DNA"/>
</dbReference>
<name>G3JBI4_CORMM</name>
<proteinExistence type="predicted"/>
<dbReference type="GO" id="GO:0016301">
    <property type="term" value="F:kinase activity"/>
    <property type="evidence" value="ECO:0007669"/>
    <property type="project" value="UniProtKB-KW"/>
</dbReference>
<dbReference type="OrthoDB" id="10261121at2759"/>
<keyword evidence="1" id="KW-0862">Zinc</keyword>
<dbReference type="InterPro" id="IPR036703">
    <property type="entry name" value="MOB_kinase_act_sf"/>
</dbReference>
<dbReference type="OMA" id="HTYTWLD"/>
<dbReference type="STRING" id="983644.G3JBI4"/>
<dbReference type="AlphaFoldDB" id="G3JBI4"/>
<gene>
    <name evidence="2" type="ORF">CCM_03561</name>
</gene>
<dbReference type="PANTHER" id="PTHR22599">
    <property type="entry name" value="MPS ONE BINDER KINASE ACTIVATOR-LIKE MOB"/>
    <property type="match status" value="1"/>
</dbReference>
<dbReference type="Gene3D" id="1.20.140.30">
    <property type="entry name" value="MOB kinase activator"/>
    <property type="match status" value="1"/>
</dbReference>
<dbReference type="InterPro" id="IPR005301">
    <property type="entry name" value="MOB_kinase_act_fam"/>
</dbReference>
<evidence type="ECO:0000313" key="2">
    <source>
        <dbReference type="EMBL" id="EGX95289.1"/>
    </source>
</evidence>
<dbReference type="Pfam" id="PF03637">
    <property type="entry name" value="Mob1_phocein"/>
    <property type="match status" value="1"/>
</dbReference>
<dbReference type="SUPFAM" id="SSF101152">
    <property type="entry name" value="Mob1/phocein"/>
    <property type="match status" value="1"/>
</dbReference>
<keyword evidence="2" id="KW-0808">Transferase</keyword>
<feature type="binding site" evidence="1">
    <location>
        <position position="76"/>
    </location>
    <ligand>
        <name>Zn(2+)</name>
        <dbReference type="ChEBI" id="CHEBI:29105"/>
    </ligand>
</feature>
<reference evidence="2 3" key="1">
    <citation type="journal article" date="2011" name="Genome Biol.">
        <title>Genome sequence of the insect pathogenic fungus Cordyceps militaris, a valued traditional Chinese medicine.</title>
        <authorList>
            <person name="Zheng P."/>
            <person name="Xia Y."/>
            <person name="Xiao G."/>
            <person name="Xiong C."/>
            <person name="Hu X."/>
            <person name="Zhang S."/>
            <person name="Zheng H."/>
            <person name="Huang Y."/>
            <person name="Zhou Y."/>
            <person name="Wang S."/>
            <person name="Zhao G.P."/>
            <person name="Liu X."/>
            <person name="St Leger R.J."/>
            <person name="Wang C."/>
        </authorList>
    </citation>
    <scope>NUCLEOTIDE SEQUENCE [LARGE SCALE GENOMIC DNA]</scope>
    <source>
        <strain evidence="2 3">CM01</strain>
    </source>
</reference>
<dbReference type="RefSeq" id="XP_006668775.1">
    <property type="nucleotide sequence ID" value="XM_006668712.1"/>
</dbReference>
<dbReference type="eggNOG" id="KOG0440">
    <property type="taxonomic scope" value="Eukaryota"/>
</dbReference>
<feature type="binding site" evidence="1">
    <location>
        <position position="71"/>
    </location>
    <ligand>
        <name>Zn(2+)</name>
        <dbReference type="ChEBI" id="CHEBI:29105"/>
    </ligand>
</feature>
<dbReference type="Proteomes" id="UP000001610">
    <property type="component" value="Unassembled WGS sequence"/>
</dbReference>